<keyword evidence="2" id="KW-1003">Cell membrane</keyword>
<keyword evidence="8" id="KW-1185">Reference proteome</keyword>
<dbReference type="RefSeq" id="WP_222594433.1">
    <property type="nucleotide sequence ID" value="NZ_BJYK01000015.1"/>
</dbReference>
<reference evidence="7 8" key="1">
    <citation type="submission" date="2019-07" db="EMBL/GenBank/DDBJ databases">
        <title>Whole genome shotgun sequence of Actinotalea fermentans NBRC 105374.</title>
        <authorList>
            <person name="Hosoyama A."/>
            <person name="Uohara A."/>
            <person name="Ohji S."/>
            <person name="Ichikawa N."/>
        </authorList>
    </citation>
    <scope>NUCLEOTIDE SEQUENCE [LARGE SCALE GENOMIC DNA]</scope>
    <source>
        <strain evidence="7 8">NBRC 105374</strain>
    </source>
</reference>
<keyword evidence="4 6" id="KW-1133">Transmembrane helix</keyword>
<keyword evidence="3 6" id="KW-0812">Transmembrane</keyword>
<keyword evidence="5 6" id="KW-0472">Membrane</keyword>
<feature type="transmembrane region" description="Helical" evidence="6">
    <location>
        <begin position="223"/>
        <end position="248"/>
    </location>
</feature>
<feature type="transmembrane region" description="Helical" evidence="6">
    <location>
        <begin position="88"/>
        <end position="113"/>
    </location>
</feature>
<dbReference type="GO" id="GO:0022857">
    <property type="term" value="F:transmembrane transporter activity"/>
    <property type="evidence" value="ECO:0007669"/>
    <property type="project" value="InterPro"/>
</dbReference>
<feature type="transmembrane region" description="Helical" evidence="6">
    <location>
        <begin position="370"/>
        <end position="390"/>
    </location>
</feature>
<feature type="transmembrane region" description="Helical" evidence="6">
    <location>
        <begin position="183"/>
        <end position="202"/>
    </location>
</feature>
<proteinExistence type="predicted"/>
<dbReference type="PANTHER" id="PTHR42770:SF7">
    <property type="entry name" value="MEMBRANE PROTEIN"/>
    <property type="match status" value="1"/>
</dbReference>
<gene>
    <name evidence="7" type="ORF">AFE02nite_33900</name>
</gene>
<evidence type="ECO:0000256" key="2">
    <source>
        <dbReference type="ARBA" id="ARBA00022475"/>
    </source>
</evidence>
<dbReference type="Pfam" id="PF13520">
    <property type="entry name" value="AA_permease_2"/>
    <property type="match status" value="1"/>
</dbReference>
<evidence type="ECO:0000256" key="6">
    <source>
        <dbReference type="SAM" id="Phobius"/>
    </source>
</evidence>
<dbReference type="PIRSF" id="PIRSF006060">
    <property type="entry name" value="AA_transporter"/>
    <property type="match status" value="1"/>
</dbReference>
<feature type="transmembrane region" description="Helical" evidence="6">
    <location>
        <begin position="119"/>
        <end position="136"/>
    </location>
</feature>
<protein>
    <submittedName>
        <fullName evidence="7">Putative transporter</fullName>
    </submittedName>
</protein>
<comment type="subcellular location">
    <subcellularLocation>
        <location evidence="1">Cell membrane</location>
        <topology evidence="1">Multi-pass membrane protein</topology>
    </subcellularLocation>
</comment>
<evidence type="ECO:0000313" key="7">
    <source>
        <dbReference type="EMBL" id="GEN81656.1"/>
    </source>
</evidence>
<dbReference type="InterPro" id="IPR002293">
    <property type="entry name" value="AA/rel_permease1"/>
</dbReference>
<accession>A0A511Z2M5</accession>
<feature type="transmembrane region" description="Helical" evidence="6">
    <location>
        <begin position="326"/>
        <end position="358"/>
    </location>
</feature>
<name>A0A511Z2M5_9CELL</name>
<dbReference type="AlphaFoldDB" id="A0A511Z2M5"/>
<evidence type="ECO:0000256" key="3">
    <source>
        <dbReference type="ARBA" id="ARBA00022692"/>
    </source>
</evidence>
<dbReference type="EMBL" id="BJYK01000015">
    <property type="protein sequence ID" value="GEN81656.1"/>
    <property type="molecule type" value="Genomic_DNA"/>
</dbReference>
<dbReference type="PROSITE" id="PS51318">
    <property type="entry name" value="TAT"/>
    <property type="match status" value="1"/>
</dbReference>
<evidence type="ECO:0000313" key="8">
    <source>
        <dbReference type="Proteomes" id="UP000321484"/>
    </source>
</evidence>
<evidence type="ECO:0000256" key="1">
    <source>
        <dbReference type="ARBA" id="ARBA00004651"/>
    </source>
</evidence>
<feature type="transmembrane region" description="Helical" evidence="6">
    <location>
        <begin position="143"/>
        <end position="163"/>
    </location>
</feature>
<dbReference type="Proteomes" id="UP000321484">
    <property type="component" value="Unassembled WGS sequence"/>
</dbReference>
<dbReference type="PANTHER" id="PTHR42770">
    <property type="entry name" value="AMINO ACID TRANSPORTER-RELATED"/>
    <property type="match status" value="1"/>
</dbReference>
<organism evidence="7 8">
    <name type="scientific">Actinotalea fermentans</name>
    <dbReference type="NCBI Taxonomy" id="43671"/>
    <lineage>
        <taxon>Bacteria</taxon>
        <taxon>Bacillati</taxon>
        <taxon>Actinomycetota</taxon>
        <taxon>Actinomycetes</taxon>
        <taxon>Micrococcales</taxon>
        <taxon>Cellulomonadaceae</taxon>
        <taxon>Actinotalea</taxon>
    </lineage>
</organism>
<feature type="transmembrane region" description="Helical" evidence="6">
    <location>
        <begin position="268"/>
        <end position="292"/>
    </location>
</feature>
<sequence>MTARLARRLGLRDAVAVGLGAMLGAGVFVAFGPAADAARGALPIALALAAVIAWANADSSARLAARLPTSGGAYAYGRARLSPAAGTLAGAAFLVGKTASVGAVALTAGSYLWPDRARVVAIGAVVILTALAATGVQRSARVTTVVVVAVLAVLATVAVLAAVLGRDAGATGLAGLGSGDGDVGPVGVLQGAGLLFFAFAGYARIATLGEEVRDPERTLPRAIAVALATVLVTYAVVGTVLVGVLGVPRLAASRRPVADAVAALGVDALVPVVVAAAVVAALASGLGVLLGLSRTAFAMARDGVLPRGLARLDGPADDARPVRAQLVVGAAACVVAAFVPVGAAIAASSTAVLVYYAVAHAAALTLPGTARRAVPVLGLLGCLAVAVALVL</sequence>
<feature type="transmembrane region" description="Helical" evidence="6">
    <location>
        <begin position="40"/>
        <end position="57"/>
    </location>
</feature>
<dbReference type="InterPro" id="IPR006311">
    <property type="entry name" value="TAT_signal"/>
</dbReference>
<evidence type="ECO:0000256" key="4">
    <source>
        <dbReference type="ARBA" id="ARBA00022989"/>
    </source>
</evidence>
<evidence type="ECO:0000256" key="5">
    <source>
        <dbReference type="ARBA" id="ARBA00023136"/>
    </source>
</evidence>
<comment type="caution">
    <text evidence="7">The sequence shown here is derived from an EMBL/GenBank/DDBJ whole genome shotgun (WGS) entry which is preliminary data.</text>
</comment>
<dbReference type="GO" id="GO:0005886">
    <property type="term" value="C:plasma membrane"/>
    <property type="evidence" value="ECO:0007669"/>
    <property type="project" value="UniProtKB-SubCell"/>
</dbReference>
<dbReference type="InterPro" id="IPR050367">
    <property type="entry name" value="APC_superfamily"/>
</dbReference>
<dbReference type="Gene3D" id="1.20.1740.10">
    <property type="entry name" value="Amino acid/polyamine transporter I"/>
    <property type="match status" value="1"/>
</dbReference>
<feature type="transmembrane region" description="Helical" evidence="6">
    <location>
        <begin position="14"/>
        <end position="34"/>
    </location>
</feature>